<dbReference type="InterPro" id="IPR001303">
    <property type="entry name" value="Aldolase_II/adducin_N"/>
</dbReference>
<gene>
    <name evidence="4" type="ORF">FHP25_07030</name>
</gene>
<dbReference type="EMBL" id="VDUZ01000006">
    <property type="protein sequence ID" value="TXL78742.1"/>
    <property type="molecule type" value="Genomic_DNA"/>
</dbReference>
<organism evidence="4 5">
    <name type="scientific">Vineibacter terrae</name>
    <dbReference type="NCBI Taxonomy" id="2586908"/>
    <lineage>
        <taxon>Bacteria</taxon>
        <taxon>Pseudomonadati</taxon>
        <taxon>Pseudomonadota</taxon>
        <taxon>Alphaproteobacteria</taxon>
        <taxon>Hyphomicrobiales</taxon>
        <taxon>Vineibacter</taxon>
    </lineage>
</organism>
<evidence type="ECO:0000313" key="5">
    <source>
        <dbReference type="Proteomes" id="UP000321638"/>
    </source>
</evidence>
<keyword evidence="5" id="KW-1185">Reference proteome</keyword>
<dbReference type="InterPro" id="IPR050197">
    <property type="entry name" value="Aldolase_class_II_sugar_metab"/>
</dbReference>
<dbReference type="GO" id="GO:0019323">
    <property type="term" value="P:pentose catabolic process"/>
    <property type="evidence" value="ECO:0007669"/>
    <property type="project" value="TreeGrafter"/>
</dbReference>
<dbReference type="PANTHER" id="PTHR22789:SF0">
    <property type="entry name" value="3-OXO-TETRONATE 4-PHOSPHATE DECARBOXYLASE-RELATED"/>
    <property type="match status" value="1"/>
</dbReference>
<keyword evidence="2" id="KW-0456">Lyase</keyword>
<sequence>MTKAKQPVAARPTEATLRRALIGTCRRMNALGINQGTSGNASVRIGRDRFLITPSGVSYDAMLPAQIPTMTLSGRWYGARRPSSEWRFHRDILAARADAGAVIHTHGPLATTLAVLRRDIPPFHYMVAVAGGDSIRCAPYATFGTQALSDLALAALAGRRACLLANHGLIAIGATLEKALALAVEVEALAGMYLRACAIGEPALLSAAQMAEALALFRTYGTPDFPDADLVHAGTRLPRG</sequence>
<evidence type="ECO:0000313" key="4">
    <source>
        <dbReference type="EMBL" id="TXL78742.1"/>
    </source>
</evidence>
<accession>A0A5C8PSQ6</accession>
<keyword evidence="1" id="KW-0479">Metal-binding</keyword>
<protein>
    <submittedName>
        <fullName evidence="4">Class II aldolase</fullName>
    </submittedName>
</protein>
<feature type="domain" description="Class II aldolase/adducin N-terminal" evidence="3">
    <location>
        <begin position="19"/>
        <end position="194"/>
    </location>
</feature>
<dbReference type="Gene3D" id="3.40.225.10">
    <property type="entry name" value="Class II aldolase/adducin N-terminal domain"/>
    <property type="match status" value="1"/>
</dbReference>
<dbReference type="InterPro" id="IPR036409">
    <property type="entry name" value="Aldolase_II/adducin_N_sf"/>
</dbReference>
<evidence type="ECO:0000259" key="3">
    <source>
        <dbReference type="SMART" id="SM01007"/>
    </source>
</evidence>
<dbReference type="RefSeq" id="WP_147846212.1">
    <property type="nucleotide sequence ID" value="NZ_VDUZ01000006.1"/>
</dbReference>
<dbReference type="GO" id="GO:0016832">
    <property type="term" value="F:aldehyde-lyase activity"/>
    <property type="evidence" value="ECO:0007669"/>
    <property type="project" value="TreeGrafter"/>
</dbReference>
<proteinExistence type="predicted"/>
<name>A0A5C8PSQ6_9HYPH</name>
<dbReference type="Pfam" id="PF00596">
    <property type="entry name" value="Aldolase_II"/>
    <property type="match status" value="1"/>
</dbReference>
<dbReference type="AlphaFoldDB" id="A0A5C8PSQ6"/>
<dbReference type="PANTHER" id="PTHR22789">
    <property type="entry name" value="FUCULOSE PHOSPHATE ALDOLASE"/>
    <property type="match status" value="1"/>
</dbReference>
<dbReference type="SMART" id="SM01007">
    <property type="entry name" value="Aldolase_II"/>
    <property type="match status" value="1"/>
</dbReference>
<comment type="caution">
    <text evidence="4">The sequence shown here is derived from an EMBL/GenBank/DDBJ whole genome shotgun (WGS) entry which is preliminary data.</text>
</comment>
<dbReference type="SUPFAM" id="SSF53639">
    <property type="entry name" value="AraD/HMP-PK domain-like"/>
    <property type="match status" value="1"/>
</dbReference>
<evidence type="ECO:0000256" key="1">
    <source>
        <dbReference type="ARBA" id="ARBA00022723"/>
    </source>
</evidence>
<dbReference type="GO" id="GO:0046872">
    <property type="term" value="F:metal ion binding"/>
    <property type="evidence" value="ECO:0007669"/>
    <property type="project" value="UniProtKB-KW"/>
</dbReference>
<dbReference type="Proteomes" id="UP000321638">
    <property type="component" value="Unassembled WGS sequence"/>
</dbReference>
<dbReference type="GO" id="GO:0005829">
    <property type="term" value="C:cytosol"/>
    <property type="evidence" value="ECO:0007669"/>
    <property type="project" value="TreeGrafter"/>
</dbReference>
<reference evidence="4 5" key="1">
    <citation type="submission" date="2019-06" db="EMBL/GenBank/DDBJ databases">
        <title>New taxonomy in bacterial strain CC-CFT640, isolated from vineyard.</title>
        <authorList>
            <person name="Lin S.-Y."/>
            <person name="Tsai C.-F."/>
            <person name="Young C.-C."/>
        </authorList>
    </citation>
    <scope>NUCLEOTIDE SEQUENCE [LARGE SCALE GENOMIC DNA]</scope>
    <source>
        <strain evidence="4 5">CC-CFT640</strain>
    </source>
</reference>
<evidence type="ECO:0000256" key="2">
    <source>
        <dbReference type="ARBA" id="ARBA00023239"/>
    </source>
</evidence>
<dbReference type="OrthoDB" id="5291399at2"/>